<evidence type="ECO:0000313" key="2">
    <source>
        <dbReference type="Proteomes" id="UP001207468"/>
    </source>
</evidence>
<protein>
    <submittedName>
        <fullName evidence="1">Uncharacterized protein</fullName>
    </submittedName>
</protein>
<gene>
    <name evidence="1" type="ORF">F5148DRAFT_126725</name>
</gene>
<dbReference type="EMBL" id="JAGFNK010000013">
    <property type="protein sequence ID" value="KAI9512090.1"/>
    <property type="molecule type" value="Genomic_DNA"/>
</dbReference>
<reference evidence="1" key="1">
    <citation type="submission" date="2021-03" db="EMBL/GenBank/DDBJ databases">
        <title>Evolutionary priming and transition to the ectomycorrhizal habit in an iconic lineage of mushroom-forming fungi: is preadaptation a requirement?</title>
        <authorList>
            <consortium name="DOE Joint Genome Institute"/>
            <person name="Looney B.P."/>
            <person name="Miyauchi S."/>
            <person name="Morin E."/>
            <person name="Drula E."/>
            <person name="Courty P.E."/>
            <person name="Chicoki N."/>
            <person name="Fauchery L."/>
            <person name="Kohler A."/>
            <person name="Kuo A."/>
            <person name="LaButti K."/>
            <person name="Pangilinan J."/>
            <person name="Lipzen A."/>
            <person name="Riley R."/>
            <person name="Andreopoulos W."/>
            <person name="He G."/>
            <person name="Johnson J."/>
            <person name="Barry K.W."/>
            <person name="Grigoriev I.V."/>
            <person name="Nagy L."/>
            <person name="Hibbett D."/>
            <person name="Henrissat B."/>
            <person name="Matheny P.B."/>
            <person name="Labbe J."/>
            <person name="Martin A.F."/>
        </authorList>
    </citation>
    <scope>NUCLEOTIDE SEQUENCE</scope>
    <source>
        <strain evidence="1">BPL698</strain>
    </source>
</reference>
<keyword evidence="2" id="KW-1185">Reference proteome</keyword>
<name>A0ACC0UK24_9AGAM</name>
<sequence length="745" mass="75568">MISSGPATIIYNEGGQRAEEDDLNDDDPVASAYVSRAPSPPPVLDSQLPVPERSLLEVPNATTSIRSSKSRASPPDLDVVDKGKGREDAALGSTHSRSLSIPRNIPGGIELPGPIALTDSNSSRRSGSGRLGETLTSIWGNIPPSTGPSANSSVLPSPLEGPSSRSALLNALRPLASVPEGSAIPEVVHADAIEPVVPEVYRPEPPKTPKAETPHASTSPSRALTSASAAATSPKATGTPKAPSRIPTTAASPRTAGTPRGLSIYSNVAQPPPAAATPRALASGAVSPVHVAPSTEVPPEQPTIAEPEATQIEAPANLTPKPGSRAPSKVPTRVPSPKAVQPPVTDPVVIGAEPRSVVSEQPSGEHATEPAAAEEEDFFGWGQPRSKATSRKGSKATSKAASKLASKAPSPKGAETPKPPESTSEGVGASLRVEFPPANQIKSPARAPSPLATVAEDSHAEVPVEAFSTPGGFFVTNPDPAADGTQPPPPHTNETPNVLPPHLQVNETPNDLPTQATTDPVSFGGSLFGAATSALGWGFGKKEGKSKSPTPKVPTPGWGAFGSAAPSVTESLGGVGWGAATGNNNGPTSAWGFEGGNKSTNASTADLIGGSGITDTLMQPPAGNGEAHYQLPLDETPGAEGQKQESLPTDSNTKEHLIIQTDIAAEPAGDATEPNTAAGDSPEDVRGGEGGEGGEEEADWAFPIKQKKKKGGNASANTATPVTPAAATDEAVPGGKKNKKGKKGK</sequence>
<dbReference type="Proteomes" id="UP001207468">
    <property type="component" value="Unassembled WGS sequence"/>
</dbReference>
<organism evidence="1 2">
    <name type="scientific">Russula earlei</name>
    <dbReference type="NCBI Taxonomy" id="71964"/>
    <lineage>
        <taxon>Eukaryota</taxon>
        <taxon>Fungi</taxon>
        <taxon>Dikarya</taxon>
        <taxon>Basidiomycota</taxon>
        <taxon>Agaricomycotina</taxon>
        <taxon>Agaricomycetes</taxon>
        <taxon>Russulales</taxon>
        <taxon>Russulaceae</taxon>
        <taxon>Russula</taxon>
    </lineage>
</organism>
<proteinExistence type="predicted"/>
<accession>A0ACC0UK24</accession>
<comment type="caution">
    <text evidence="1">The sequence shown here is derived from an EMBL/GenBank/DDBJ whole genome shotgun (WGS) entry which is preliminary data.</text>
</comment>
<evidence type="ECO:0000313" key="1">
    <source>
        <dbReference type="EMBL" id="KAI9512090.1"/>
    </source>
</evidence>